<dbReference type="InterPro" id="IPR010985">
    <property type="entry name" value="Ribbon_hlx_hlx"/>
</dbReference>
<name>A0ABU0GBL4_9HYPH</name>
<dbReference type="SUPFAM" id="SSF47598">
    <property type="entry name" value="Ribbon-helix-helix"/>
    <property type="match status" value="1"/>
</dbReference>
<dbReference type="Gene3D" id="6.10.10.120">
    <property type="entry name" value="Antitoxin ParD1-like"/>
    <property type="match status" value="1"/>
</dbReference>
<comment type="caution">
    <text evidence="1">The sequence shown here is derived from an EMBL/GenBank/DDBJ whole genome shotgun (WGS) entry which is preliminary data.</text>
</comment>
<dbReference type="EMBL" id="JAUSUW010000008">
    <property type="protein sequence ID" value="MDQ0422020.1"/>
    <property type="molecule type" value="Genomic_DNA"/>
</dbReference>
<dbReference type="InterPro" id="IPR038296">
    <property type="entry name" value="ParD_sf"/>
</dbReference>
<organism evidence="1 2">
    <name type="scientific">Peteryoungia aggregata LMG 23059</name>
    <dbReference type="NCBI Taxonomy" id="1368425"/>
    <lineage>
        <taxon>Bacteria</taxon>
        <taxon>Pseudomonadati</taxon>
        <taxon>Pseudomonadota</taxon>
        <taxon>Alphaproteobacteria</taxon>
        <taxon>Hyphomicrobiales</taxon>
        <taxon>Rhizobiaceae</taxon>
        <taxon>Peteryoungia</taxon>
    </lineage>
</organism>
<evidence type="ECO:0000313" key="1">
    <source>
        <dbReference type="EMBL" id="MDQ0422020.1"/>
    </source>
</evidence>
<evidence type="ECO:0000313" key="2">
    <source>
        <dbReference type="Proteomes" id="UP001238496"/>
    </source>
</evidence>
<dbReference type="Proteomes" id="UP001238496">
    <property type="component" value="Unassembled WGS sequence"/>
</dbReference>
<proteinExistence type="predicted"/>
<protein>
    <submittedName>
        <fullName evidence="1">Arc/MetJ-type ribon-helix-helix transcriptional regulator</fullName>
    </submittedName>
</protein>
<accession>A0ABU0GBL4</accession>
<dbReference type="RefSeq" id="WP_307374211.1">
    <property type="nucleotide sequence ID" value="NZ_JAUSUW010000008.1"/>
</dbReference>
<reference evidence="1 2" key="1">
    <citation type="submission" date="2023-07" db="EMBL/GenBank/DDBJ databases">
        <title>Genomic Encyclopedia of Type Strains, Phase IV (KMG-IV): sequencing the most valuable type-strain genomes for metagenomic binning, comparative biology and taxonomic classification.</title>
        <authorList>
            <person name="Goeker M."/>
        </authorList>
    </citation>
    <scope>NUCLEOTIDE SEQUENCE [LARGE SCALE GENOMIC DNA]</scope>
    <source>
        <strain evidence="1 2">DSM 1111</strain>
    </source>
</reference>
<keyword evidence="2" id="KW-1185">Reference proteome</keyword>
<sequence>MPRTRSLTITLPDDMADLVRAKVASGEFGNEVDVVAEGLRTLVEKDLETERWLRDDVAPVYDAYKADPAVARSLDDAFADLDAFMAKTEGLAR</sequence>
<gene>
    <name evidence="1" type="ORF">J2045_003064</name>
</gene>